<sequence>MGEKQEEEKSKRENRDQGSEINYQDQDQDQGRAGRLQVSKMNQASERAVFFLLMADSSETTSIYLYPLGPKTRLNSV</sequence>
<dbReference type="HOGENOM" id="CLU_2639884_0_0_1"/>
<evidence type="ECO:0000313" key="2">
    <source>
        <dbReference type="EMBL" id="EFE38493.1"/>
    </source>
</evidence>
<evidence type="ECO:0000256" key="1">
    <source>
        <dbReference type="SAM" id="MobiDB-lite"/>
    </source>
</evidence>
<proteinExistence type="predicted"/>
<dbReference type="Proteomes" id="UP000008383">
    <property type="component" value="Unassembled WGS sequence"/>
</dbReference>
<dbReference type="GeneID" id="9580085"/>
<comment type="caution">
    <text evidence="2">The sequence shown here is derived from an EMBL/GenBank/DDBJ whole genome shotgun (WGS) entry which is preliminary data.</text>
</comment>
<organism evidence="2 3">
    <name type="scientific">Trichophyton verrucosum (strain HKI 0517)</name>
    <dbReference type="NCBI Taxonomy" id="663202"/>
    <lineage>
        <taxon>Eukaryota</taxon>
        <taxon>Fungi</taxon>
        <taxon>Dikarya</taxon>
        <taxon>Ascomycota</taxon>
        <taxon>Pezizomycotina</taxon>
        <taxon>Eurotiomycetes</taxon>
        <taxon>Eurotiomycetidae</taxon>
        <taxon>Onygenales</taxon>
        <taxon>Arthrodermataceae</taxon>
        <taxon>Trichophyton</taxon>
    </lineage>
</organism>
<reference evidence="3" key="1">
    <citation type="journal article" date="2011" name="Genome Biol.">
        <title>Comparative and functional genomics provide insights into the pathogenicity of dermatophytic fungi.</title>
        <authorList>
            <person name="Burmester A."/>
            <person name="Shelest E."/>
            <person name="Gloeckner G."/>
            <person name="Heddergott C."/>
            <person name="Schindler S."/>
            <person name="Staib P."/>
            <person name="Heidel A."/>
            <person name="Felder M."/>
            <person name="Petzold A."/>
            <person name="Szafranski K."/>
            <person name="Feuermann M."/>
            <person name="Pedruzzi I."/>
            <person name="Priebe S."/>
            <person name="Groth M."/>
            <person name="Winkler R."/>
            <person name="Li W."/>
            <person name="Kniemeyer O."/>
            <person name="Schroeckh V."/>
            <person name="Hertweck C."/>
            <person name="Hube B."/>
            <person name="White T.C."/>
            <person name="Platzer M."/>
            <person name="Guthke R."/>
            <person name="Heitman J."/>
            <person name="Woestemeyer J."/>
            <person name="Zipfel P.F."/>
            <person name="Monod M."/>
            <person name="Brakhage A.A."/>
        </authorList>
    </citation>
    <scope>NUCLEOTIDE SEQUENCE [LARGE SCALE GENOMIC DNA]</scope>
    <source>
        <strain evidence="3">HKI 0517</strain>
    </source>
</reference>
<evidence type="ECO:0000313" key="3">
    <source>
        <dbReference type="Proteomes" id="UP000008383"/>
    </source>
</evidence>
<dbReference type="AlphaFoldDB" id="D4DI15"/>
<dbReference type="RefSeq" id="XP_003019138.1">
    <property type="nucleotide sequence ID" value="XM_003019092.1"/>
</dbReference>
<dbReference type="KEGG" id="tve:TRV_06822"/>
<gene>
    <name evidence="2" type="ORF">TRV_06822</name>
</gene>
<dbReference type="EMBL" id="ACYE01000392">
    <property type="protein sequence ID" value="EFE38493.1"/>
    <property type="molecule type" value="Genomic_DNA"/>
</dbReference>
<protein>
    <submittedName>
        <fullName evidence="2">Uncharacterized protein</fullName>
    </submittedName>
</protein>
<name>D4DI15_TRIVH</name>
<feature type="region of interest" description="Disordered" evidence="1">
    <location>
        <begin position="1"/>
        <end position="35"/>
    </location>
</feature>
<accession>D4DI15</accession>
<keyword evidence="3" id="KW-1185">Reference proteome</keyword>
<feature type="compositionally biased region" description="Basic and acidic residues" evidence="1">
    <location>
        <begin position="1"/>
        <end position="18"/>
    </location>
</feature>